<sequence length="853" mass="98207">MSNTPNSKLWHARQSVGDFSEDESRRDSHLSVASTVSSLMVPTAVVGGGIGVVGGALGYSVGGQQQSGNPRRGSIFDLLFLLRKSSTSRKNKDKKTTKEEMAKTNEGDSFLNEATEKDEEERPMNKQQLLAKIREKKEVIEKLRCQPWPMRRKRRTLKLAQKYLQRYEPEVSRTHAFMEALRTKWKHIKWQLLDFSAYLIPWESKIKGIESRFGSVVSSYFIFLRWILALNFVISMILLTFIVIPEVLADKLTERMSDPDKAELYRHRKTLSEAKANRSDQLQVIWDFQGKLARSPLFLGYYSNETWLTDEFKYRLPLTYFLVNIFLFGFSFFIVLRKMATNARLNKMYSDKTEQYPFAWKCFTGWDYMIGVTETASNAIMANVMKFKESMTGHKEKQKEKFHTFLINHVVERSVKVESETYNANSFEKNEVPIAVSIITLVYPNLFELLSNFLERFHPRIGLRLQLGRILALYLLNFYTLIFALNNKMKKYRAKQEAYNTNSSLKALRGEVISPAALYGSANFGDLNYSRINLDEDNSLDHAIEFLSENDFQVYNELLINTAELFNRTLSLLPRTAFFTYHSVPLLSVINILYSNVNNLKLDDQKRVSIYETDNTDSVASTDDYRFEGYDDDDEYDYRNVEETTDNDIFDLDREIGIQDIDKMSSAEMDDFLQKLRRGRFERLNYDSVKKQENQPESISTLLSVTTINPIFGKIGVNNTSARVKHNVTREELRNLLLLEIRAKNGAFRRSNGRRGGTTTTPTFGADGKPAVVERPVIIPFVGHVLEKISSAYRTLKDKHKKKPKTESKGRTDGSVETKNKTATLEEVESEVLVPNIPGVMNVIPQKPKVDRK</sequence>
<protein>
    <submittedName>
        <fullName evidence="4">Uncharacterized protein</fullName>
    </submittedName>
</protein>
<feature type="compositionally biased region" description="Basic and acidic residues" evidence="1">
    <location>
        <begin position="94"/>
        <end position="106"/>
    </location>
</feature>
<keyword evidence="3" id="KW-1185">Reference proteome</keyword>
<dbReference type="GO" id="GO:0005886">
    <property type="term" value="C:plasma membrane"/>
    <property type="evidence" value="ECO:0007669"/>
    <property type="project" value="InterPro"/>
</dbReference>
<feature type="transmembrane region" description="Helical" evidence="2">
    <location>
        <begin position="39"/>
        <end position="62"/>
    </location>
</feature>
<feature type="transmembrane region" description="Helical" evidence="2">
    <location>
        <begin position="432"/>
        <end position="454"/>
    </location>
</feature>
<keyword evidence="2" id="KW-1133">Transmembrane helix</keyword>
<feature type="region of interest" description="Disordered" evidence="1">
    <location>
        <begin position="87"/>
        <end position="125"/>
    </location>
</feature>
<feature type="region of interest" description="Disordered" evidence="1">
    <location>
        <begin position="1"/>
        <end position="25"/>
    </location>
</feature>
<feature type="region of interest" description="Disordered" evidence="1">
    <location>
        <begin position="796"/>
        <end position="827"/>
    </location>
</feature>
<feature type="transmembrane region" description="Helical" evidence="2">
    <location>
        <begin position="222"/>
        <end position="244"/>
    </location>
</feature>
<evidence type="ECO:0000256" key="1">
    <source>
        <dbReference type="SAM" id="MobiDB-lite"/>
    </source>
</evidence>
<proteinExistence type="predicted"/>
<evidence type="ECO:0000256" key="2">
    <source>
        <dbReference type="SAM" id="Phobius"/>
    </source>
</evidence>
<feature type="transmembrane region" description="Helical" evidence="2">
    <location>
        <begin position="466"/>
        <end position="485"/>
    </location>
</feature>
<feature type="region of interest" description="Disordered" evidence="1">
    <location>
        <begin position="749"/>
        <end position="768"/>
    </location>
</feature>
<name>A0A915KM17_ROMCU</name>
<evidence type="ECO:0000313" key="3">
    <source>
        <dbReference type="Proteomes" id="UP000887565"/>
    </source>
</evidence>
<dbReference type="Proteomes" id="UP000887565">
    <property type="component" value="Unplaced"/>
</dbReference>
<dbReference type="GO" id="GO:0008381">
    <property type="term" value="F:mechanosensitive monoatomic ion channel activity"/>
    <property type="evidence" value="ECO:0007669"/>
    <property type="project" value="TreeGrafter"/>
</dbReference>
<dbReference type="InterPro" id="IPR038900">
    <property type="entry name" value="TMC"/>
</dbReference>
<dbReference type="WBParaSite" id="nRc.2.0.1.t39887-RA">
    <property type="protein sequence ID" value="nRc.2.0.1.t39887-RA"/>
    <property type="gene ID" value="nRc.2.0.1.g39887"/>
</dbReference>
<feature type="compositionally biased region" description="Basic and acidic residues" evidence="1">
    <location>
        <begin position="805"/>
        <end position="820"/>
    </location>
</feature>
<evidence type="ECO:0000313" key="4">
    <source>
        <dbReference type="WBParaSite" id="nRc.2.0.1.t39887-RA"/>
    </source>
</evidence>
<dbReference type="PANTHER" id="PTHR23302">
    <property type="entry name" value="TRANSMEMBRANE CHANNEL-RELATED"/>
    <property type="match status" value="1"/>
</dbReference>
<keyword evidence="2" id="KW-0472">Membrane</keyword>
<feature type="compositionally biased region" description="Low complexity" evidence="1">
    <location>
        <begin position="757"/>
        <end position="768"/>
    </location>
</feature>
<keyword evidence="2" id="KW-0812">Transmembrane</keyword>
<feature type="transmembrane region" description="Helical" evidence="2">
    <location>
        <begin position="318"/>
        <end position="336"/>
    </location>
</feature>
<accession>A0A915KM17</accession>
<organism evidence="3 4">
    <name type="scientific">Romanomermis culicivorax</name>
    <name type="common">Nematode worm</name>
    <dbReference type="NCBI Taxonomy" id="13658"/>
    <lineage>
        <taxon>Eukaryota</taxon>
        <taxon>Metazoa</taxon>
        <taxon>Ecdysozoa</taxon>
        <taxon>Nematoda</taxon>
        <taxon>Enoplea</taxon>
        <taxon>Dorylaimia</taxon>
        <taxon>Mermithida</taxon>
        <taxon>Mermithoidea</taxon>
        <taxon>Mermithidae</taxon>
        <taxon>Romanomermis</taxon>
    </lineage>
</organism>
<dbReference type="PANTHER" id="PTHR23302:SF40">
    <property type="entry name" value="TRANSMEMBRANE CHANNEL-LIKE PROTEIN"/>
    <property type="match status" value="1"/>
</dbReference>
<reference evidence="4" key="1">
    <citation type="submission" date="2022-11" db="UniProtKB">
        <authorList>
            <consortium name="WormBaseParasite"/>
        </authorList>
    </citation>
    <scope>IDENTIFICATION</scope>
</reference>
<dbReference type="AlphaFoldDB" id="A0A915KM17"/>